<proteinExistence type="inferred from homology"/>
<evidence type="ECO:0000313" key="3">
    <source>
        <dbReference type="EMBL" id="EGK00541.1"/>
    </source>
</evidence>
<dbReference type="AlphaFoldDB" id="F5J1G7"/>
<protein>
    <recommendedName>
        <fullName evidence="2">PF03932 family protein CutC</fullName>
    </recommendedName>
</protein>
<dbReference type="PANTHER" id="PTHR12598:SF0">
    <property type="entry name" value="COPPER HOMEOSTASIS PROTEIN CUTC HOMOLOG"/>
    <property type="match status" value="1"/>
</dbReference>
<dbReference type="HAMAP" id="MF_00795">
    <property type="entry name" value="CutC"/>
    <property type="match status" value="1"/>
</dbReference>
<dbReference type="Gene3D" id="3.20.20.380">
    <property type="entry name" value="Copper homeostasis (CutC) domain"/>
    <property type="match status" value="1"/>
</dbReference>
<keyword evidence="2" id="KW-0963">Cytoplasm</keyword>
<evidence type="ECO:0000256" key="1">
    <source>
        <dbReference type="ARBA" id="ARBA00007768"/>
    </source>
</evidence>
<comment type="caution">
    <text evidence="3">The sequence shown here is derived from an EMBL/GenBank/DDBJ whole genome shotgun (WGS) entry which is preliminary data.</text>
</comment>
<dbReference type="InterPro" id="IPR036822">
    <property type="entry name" value="CutC-like_dom_sf"/>
</dbReference>
<comment type="subcellular location">
    <subcellularLocation>
        <location evidence="2">Cytoplasm</location>
    </subcellularLocation>
</comment>
<dbReference type="Proteomes" id="UP000004913">
    <property type="component" value="Unassembled WGS sequence"/>
</dbReference>
<dbReference type="OrthoDB" id="9815677at2"/>
<dbReference type="EMBL" id="ADLV01000036">
    <property type="protein sequence ID" value="EGK00541.1"/>
    <property type="molecule type" value="Genomic_DNA"/>
</dbReference>
<comment type="caution">
    <text evidence="2">Once thought to be involved in copper homeostasis, experiments in E.coli have shown this is not the case.</text>
</comment>
<dbReference type="RefSeq" id="WP_006800717.1">
    <property type="nucleotide sequence ID" value="NZ_GL891987.1"/>
</dbReference>
<dbReference type="GO" id="GO:0005737">
    <property type="term" value="C:cytoplasm"/>
    <property type="evidence" value="ECO:0007669"/>
    <property type="project" value="UniProtKB-SubCell"/>
</dbReference>
<comment type="similarity">
    <text evidence="1 2">Belongs to the CutC family.</text>
</comment>
<sequence length="246" mass="27564">MITLEVCANSTQSAINGQKGGAIRVELCDNLSEGGTTPSLSQIEKTRQYIDIQLNVLIRPREGDFLYSDLEFEIMKQDIHHCGKAGCDGVVFGILNTDGSIDKERNQDLVKIAHKYRMTITFHRAFDRCNDLFSSLEDIIELGCDRILTSGGMESAPEGKEILKKLISQANDRIIIMPGGGITENNISELVRATDLKEFHGSFRSRCRYNGGMQYKSPFFTNEEEYSMLLTDPEKVKQAIENANNI</sequence>
<dbReference type="GO" id="GO:0005507">
    <property type="term" value="F:copper ion binding"/>
    <property type="evidence" value="ECO:0007669"/>
    <property type="project" value="TreeGrafter"/>
</dbReference>
<dbReference type="Pfam" id="PF03932">
    <property type="entry name" value="CutC"/>
    <property type="match status" value="1"/>
</dbReference>
<dbReference type="InterPro" id="IPR005627">
    <property type="entry name" value="CutC-like"/>
</dbReference>
<accession>F5J1G7</accession>
<dbReference type="eggNOG" id="COG3142">
    <property type="taxonomic scope" value="Bacteria"/>
</dbReference>
<evidence type="ECO:0000256" key="2">
    <source>
        <dbReference type="HAMAP-Rule" id="MF_00795"/>
    </source>
</evidence>
<dbReference type="STRING" id="742766.HMPREF9455_03184"/>
<dbReference type="SUPFAM" id="SSF110395">
    <property type="entry name" value="CutC-like"/>
    <property type="match status" value="1"/>
</dbReference>
<dbReference type="HOGENOM" id="CLU_050555_3_2_10"/>
<dbReference type="FunFam" id="3.20.20.380:FF:000001">
    <property type="entry name" value="Copper homeostasis protein CutC"/>
    <property type="match status" value="1"/>
</dbReference>
<reference evidence="3 4" key="1">
    <citation type="submission" date="2011-04" db="EMBL/GenBank/DDBJ databases">
        <title>The Genome Sequence of Dysgonomonas gadei ATCC BAA-286.</title>
        <authorList>
            <consortium name="The Broad Institute Genome Sequencing Platform"/>
            <person name="Earl A."/>
            <person name="Ward D."/>
            <person name="Feldgarden M."/>
            <person name="Gevers D."/>
            <person name="Pudlo N."/>
            <person name="Martens E."/>
            <person name="Allen-Vercoe E."/>
            <person name="Young S.K."/>
            <person name="Zeng Q."/>
            <person name="Gargeya S."/>
            <person name="Fitzgerald M."/>
            <person name="Haas B."/>
            <person name="Abouelleil A."/>
            <person name="Alvarado L."/>
            <person name="Arachchi H.M."/>
            <person name="Berlin A."/>
            <person name="Brown A."/>
            <person name="Chapman S.B."/>
            <person name="Chen Z."/>
            <person name="Dunbar C."/>
            <person name="Freedman E."/>
            <person name="Gearin G."/>
            <person name="Gellesch M."/>
            <person name="Goldberg J."/>
            <person name="Griggs A."/>
            <person name="Gujja S."/>
            <person name="Heiman D."/>
            <person name="Howarth C."/>
            <person name="Larson L."/>
            <person name="Lui A."/>
            <person name="MacDonald P.J.P."/>
            <person name="Mehta T."/>
            <person name="Montmayeur A."/>
            <person name="Murphy C."/>
            <person name="Neiman D."/>
            <person name="Pearson M."/>
            <person name="Priest M."/>
            <person name="Roberts A."/>
            <person name="Saif S."/>
            <person name="Shea T."/>
            <person name="Shenoy N."/>
            <person name="Sisk P."/>
            <person name="Stolte C."/>
            <person name="Sykes S."/>
            <person name="Yandava C."/>
            <person name="Wortman J."/>
            <person name="Nusbaum C."/>
            <person name="Birren B."/>
        </authorList>
    </citation>
    <scope>NUCLEOTIDE SEQUENCE [LARGE SCALE GENOMIC DNA]</scope>
    <source>
        <strain evidence="3 4">ATCC BAA-286</strain>
    </source>
</reference>
<organism evidence="3 4">
    <name type="scientific">Dysgonomonas gadei ATCC BAA-286</name>
    <dbReference type="NCBI Taxonomy" id="742766"/>
    <lineage>
        <taxon>Bacteria</taxon>
        <taxon>Pseudomonadati</taxon>
        <taxon>Bacteroidota</taxon>
        <taxon>Bacteroidia</taxon>
        <taxon>Bacteroidales</taxon>
        <taxon>Dysgonomonadaceae</taxon>
        <taxon>Dysgonomonas</taxon>
    </lineage>
</organism>
<dbReference type="PANTHER" id="PTHR12598">
    <property type="entry name" value="COPPER HOMEOSTASIS PROTEIN CUTC"/>
    <property type="match status" value="1"/>
</dbReference>
<keyword evidence="4" id="KW-1185">Reference proteome</keyword>
<evidence type="ECO:0000313" key="4">
    <source>
        <dbReference type="Proteomes" id="UP000004913"/>
    </source>
</evidence>
<name>F5J1G7_9BACT</name>
<gene>
    <name evidence="2" type="primary">cutC</name>
    <name evidence="3" type="ORF">HMPREF9455_03184</name>
</gene>